<evidence type="ECO:0000256" key="2">
    <source>
        <dbReference type="ARBA" id="ARBA00004922"/>
    </source>
</evidence>
<dbReference type="SUPFAM" id="SSF53448">
    <property type="entry name" value="Nucleotide-diphospho-sugar transferases"/>
    <property type="match status" value="1"/>
</dbReference>
<dbReference type="Gene3D" id="3.90.550.10">
    <property type="entry name" value="Spore Coat Polysaccharide Biosynthesis Protein SpsA, Chain A"/>
    <property type="match status" value="1"/>
</dbReference>
<comment type="subcellular location">
    <subcellularLocation>
        <location evidence="1">Endoplasmic reticulum membrane</location>
        <topology evidence="1">Single-pass membrane protein</topology>
    </subcellularLocation>
</comment>
<dbReference type="InterPro" id="IPR035518">
    <property type="entry name" value="DPG_synthase"/>
</dbReference>
<keyword evidence="5" id="KW-0328">Glycosyltransferase</keyword>
<evidence type="ECO:0000313" key="15">
    <source>
        <dbReference type="EMBL" id="KAG2186071.1"/>
    </source>
</evidence>
<dbReference type="Proteomes" id="UP000654370">
    <property type="component" value="Unassembled WGS sequence"/>
</dbReference>
<dbReference type="CDD" id="cd04188">
    <property type="entry name" value="DPG_synthase"/>
    <property type="match status" value="1"/>
</dbReference>
<proteinExistence type="inferred from homology"/>
<keyword evidence="7 13" id="KW-0812">Transmembrane</keyword>
<feature type="domain" description="Glycosyltransferase 2-like" evidence="14">
    <location>
        <begin position="61"/>
        <end position="245"/>
    </location>
</feature>
<evidence type="ECO:0000256" key="5">
    <source>
        <dbReference type="ARBA" id="ARBA00022676"/>
    </source>
</evidence>
<evidence type="ECO:0000256" key="7">
    <source>
        <dbReference type="ARBA" id="ARBA00022692"/>
    </source>
</evidence>
<evidence type="ECO:0000256" key="11">
    <source>
        <dbReference type="ARBA" id="ARBA00023136"/>
    </source>
</evidence>
<dbReference type="PANTHER" id="PTHR10859">
    <property type="entry name" value="GLYCOSYL TRANSFERASE"/>
    <property type="match status" value="1"/>
</dbReference>
<comment type="caution">
    <text evidence="15">The sequence shown here is derived from an EMBL/GenBank/DDBJ whole genome shotgun (WGS) entry which is preliminary data.</text>
</comment>
<dbReference type="EC" id="2.4.1.117" evidence="4"/>
<evidence type="ECO:0000256" key="1">
    <source>
        <dbReference type="ARBA" id="ARBA00004389"/>
    </source>
</evidence>
<protein>
    <recommendedName>
        <fullName evidence="4">dolichyl-phosphate beta-glucosyltransferase</fullName>
        <ecNumber evidence="4">2.4.1.117</ecNumber>
    </recommendedName>
</protein>
<gene>
    <name evidence="15" type="ORF">INT43_002509</name>
</gene>
<keyword evidence="9" id="KW-0735">Signal-anchor</keyword>
<dbReference type="AlphaFoldDB" id="A0A8H7Q5A3"/>
<evidence type="ECO:0000313" key="16">
    <source>
        <dbReference type="Proteomes" id="UP000654370"/>
    </source>
</evidence>
<reference evidence="15" key="1">
    <citation type="submission" date="2020-12" db="EMBL/GenBank/DDBJ databases">
        <title>Metabolic potential, ecology and presence of endohyphal bacteria is reflected in genomic diversity of Mucoromycotina.</title>
        <authorList>
            <person name="Muszewska A."/>
            <person name="Okrasinska A."/>
            <person name="Steczkiewicz K."/>
            <person name="Drgas O."/>
            <person name="Orlowska M."/>
            <person name="Perlinska-Lenart U."/>
            <person name="Aleksandrzak-Piekarczyk T."/>
            <person name="Szatraj K."/>
            <person name="Zielenkiewicz U."/>
            <person name="Pilsyk S."/>
            <person name="Malc E."/>
            <person name="Mieczkowski P."/>
            <person name="Kruszewska J.S."/>
            <person name="Biernat P."/>
            <person name="Pawlowska J."/>
        </authorList>
    </citation>
    <scope>NUCLEOTIDE SEQUENCE</scope>
    <source>
        <strain evidence="15">WA0000067209</strain>
    </source>
</reference>
<dbReference type="GO" id="GO:0006487">
    <property type="term" value="P:protein N-linked glycosylation"/>
    <property type="evidence" value="ECO:0007669"/>
    <property type="project" value="TreeGrafter"/>
</dbReference>
<evidence type="ECO:0000256" key="9">
    <source>
        <dbReference type="ARBA" id="ARBA00022968"/>
    </source>
</evidence>
<dbReference type="PANTHER" id="PTHR10859:SF91">
    <property type="entry name" value="DOLICHYL-PHOSPHATE BETA-GLUCOSYLTRANSFERASE"/>
    <property type="match status" value="1"/>
</dbReference>
<comment type="similarity">
    <text evidence="3">Belongs to the glycosyltransferase 2 family.</text>
</comment>
<dbReference type="InterPro" id="IPR001173">
    <property type="entry name" value="Glyco_trans_2-like"/>
</dbReference>
<keyword evidence="16" id="KW-1185">Reference proteome</keyword>
<evidence type="ECO:0000256" key="6">
    <source>
        <dbReference type="ARBA" id="ARBA00022679"/>
    </source>
</evidence>
<keyword evidence="6" id="KW-0808">Transferase</keyword>
<evidence type="ECO:0000256" key="12">
    <source>
        <dbReference type="ARBA" id="ARBA00045097"/>
    </source>
</evidence>
<comment type="pathway">
    <text evidence="2">Protein modification; protein glycosylation.</text>
</comment>
<keyword evidence="8" id="KW-0256">Endoplasmic reticulum</keyword>
<dbReference type="InterPro" id="IPR029044">
    <property type="entry name" value="Nucleotide-diphossugar_trans"/>
</dbReference>
<feature type="transmembrane region" description="Helical" evidence="13">
    <location>
        <begin position="6"/>
        <end position="25"/>
    </location>
</feature>
<evidence type="ECO:0000259" key="14">
    <source>
        <dbReference type="Pfam" id="PF00535"/>
    </source>
</evidence>
<name>A0A8H7Q5A3_MORIS</name>
<dbReference type="GO" id="GO:0004581">
    <property type="term" value="F:dolichyl-phosphate beta-glucosyltransferase activity"/>
    <property type="evidence" value="ECO:0007669"/>
    <property type="project" value="UniProtKB-EC"/>
</dbReference>
<keyword evidence="11 13" id="KW-0472">Membrane</keyword>
<organism evidence="15 16">
    <name type="scientific">Mortierella isabellina</name>
    <name type="common">Filamentous fungus</name>
    <name type="synonym">Umbelopsis isabellina</name>
    <dbReference type="NCBI Taxonomy" id="91625"/>
    <lineage>
        <taxon>Eukaryota</taxon>
        <taxon>Fungi</taxon>
        <taxon>Fungi incertae sedis</taxon>
        <taxon>Mucoromycota</taxon>
        <taxon>Mucoromycotina</taxon>
        <taxon>Umbelopsidomycetes</taxon>
        <taxon>Umbelopsidales</taxon>
        <taxon>Umbelopsidaceae</taxon>
        <taxon>Umbelopsis</taxon>
    </lineage>
</organism>
<keyword evidence="10 13" id="KW-1133">Transmembrane helix</keyword>
<evidence type="ECO:0000256" key="10">
    <source>
        <dbReference type="ARBA" id="ARBA00022989"/>
    </source>
</evidence>
<evidence type="ECO:0000256" key="3">
    <source>
        <dbReference type="ARBA" id="ARBA00006739"/>
    </source>
</evidence>
<dbReference type="Pfam" id="PF00535">
    <property type="entry name" value="Glycos_transf_2"/>
    <property type="match status" value="1"/>
</dbReference>
<sequence>MDLIYGLIALLVTVVAAGLGFLLYCSPKPRKPTEKEQYYVDRSGKSHKLPSILDDASVRLSCIVPAFDESKRLPIMLDETIGHLESRQQKDPKFTYEIIVVDDGSRDDTVNVALKYAQKHKDVDLRVLPLEKNRGKGGAVTQGMLAARGEICLMVDADGATKFSDLDDLEEKLAKCEKSGYGIAVGSRSHLVSTDAVVQNYILTNHLPQRSFIRNFLMRGFHALVYFLGIRGIEDTQCGFKLFTRKAAQLIFPNMHVERWIFDIECLVIAQGHRIPITEVQVTWQEIDGSKVNLMRDSIQMALDLLTIRLNFLLGIWKVDSIKKQKSQ</sequence>
<dbReference type="EMBL" id="JAEPQZ010000001">
    <property type="protein sequence ID" value="KAG2186071.1"/>
    <property type="molecule type" value="Genomic_DNA"/>
</dbReference>
<evidence type="ECO:0000256" key="8">
    <source>
        <dbReference type="ARBA" id="ARBA00022824"/>
    </source>
</evidence>
<dbReference type="OrthoDB" id="3784at2759"/>
<accession>A0A8H7Q5A3</accession>
<evidence type="ECO:0000256" key="4">
    <source>
        <dbReference type="ARBA" id="ARBA00012583"/>
    </source>
</evidence>
<dbReference type="GO" id="GO:0005789">
    <property type="term" value="C:endoplasmic reticulum membrane"/>
    <property type="evidence" value="ECO:0007669"/>
    <property type="project" value="UniProtKB-SubCell"/>
</dbReference>
<comment type="catalytic activity">
    <reaction evidence="12">
        <text>a di-trans,poly-cis-dolichyl phosphate + UDP-alpha-D-glucose = a di-trans,poly-cis-dolichyl beta-D-glucosyl phosphate + UDP</text>
        <dbReference type="Rhea" id="RHEA:15401"/>
        <dbReference type="Rhea" id="RHEA-COMP:19498"/>
        <dbReference type="Rhea" id="RHEA-COMP:19502"/>
        <dbReference type="ChEBI" id="CHEBI:57525"/>
        <dbReference type="ChEBI" id="CHEBI:57683"/>
        <dbReference type="ChEBI" id="CHEBI:58223"/>
        <dbReference type="ChEBI" id="CHEBI:58885"/>
        <dbReference type="EC" id="2.4.1.117"/>
    </reaction>
    <physiologicalReaction direction="left-to-right" evidence="12">
        <dbReference type="Rhea" id="RHEA:15402"/>
    </physiologicalReaction>
</comment>
<evidence type="ECO:0000256" key="13">
    <source>
        <dbReference type="SAM" id="Phobius"/>
    </source>
</evidence>